<evidence type="ECO:0000313" key="2">
    <source>
        <dbReference type="EMBL" id="KAB5533667.1"/>
    </source>
</evidence>
<keyword evidence="1" id="KW-0472">Membrane</keyword>
<dbReference type="EMBL" id="VDCV01000011">
    <property type="protein sequence ID" value="KAB5533667.1"/>
    <property type="molecule type" value="Genomic_DNA"/>
</dbReference>
<name>A0A5N5KTI0_9ROSI</name>
<feature type="transmembrane region" description="Helical" evidence="1">
    <location>
        <begin position="45"/>
        <end position="63"/>
    </location>
</feature>
<protein>
    <submittedName>
        <fullName evidence="2">Uncharacterized protein</fullName>
    </submittedName>
</protein>
<proteinExistence type="predicted"/>
<comment type="caution">
    <text evidence="2">The sequence shown here is derived from an EMBL/GenBank/DDBJ whole genome shotgun (WGS) entry which is preliminary data.</text>
</comment>
<dbReference type="Proteomes" id="UP000326939">
    <property type="component" value="Chromosome 11"/>
</dbReference>
<accession>A0A5N5KTI0</accession>
<keyword evidence="1" id="KW-1133">Transmembrane helix</keyword>
<reference evidence="3" key="1">
    <citation type="journal article" date="2019" name="Gigascience">
        <title>De novo genome assembly of the endangered Acer yangbiense, a plant species with extremely small populations endemic to Yunnan Province, China.</title>
        <authorList>
            <person name="Yang J."/>
            <person name="Wariss H.M."/>
            <person name="Tao L."/>
            <person name="Zhang R."/>
            <person name="Yun Q."/>
            <person name="Hollingsworth P."/>
            <person name="Dao Z."/>
            <person name="Luo G."/>
            <person name="Guo H."/>
            <person name="Ma Y."/>
            <person name="Sun W."/>
        </authorList>
    </citation>
    <scope>NUCLEOTIDE SEQUENCE [LARGE SCALE GENOMIC DNA]</scope>
    <source>
        <strain evidence="3">cv. br00</strain>
    </source>
</reference>
<dbReference type="AlphaFoldDB" id="A0A5N5KTI0"/>
<evidence type="ECO:0000313" key="3">
    <source>
        <dbReference type="Proteomes" id="UP000326939"/>
    </source>
</evidence>
<evidence type="ECO:0000256" key="1">
    <source>
        <dbReference type="SAM" id="Phobius"/>
    </source>
</evidence>
<organism evidence="2 3">
    <name type="scientific">Salix brachista</name>
    <dbReference type="NCBI Taxonomy" id="2182728"/>
    <lineage>
        <taxon>Eukaryota</taxon>
        <taxon>Viridiplantae</taxon>
        <taxon>Streptophyta</taxon>
        <taxon>Embryophyta</taxon>
        <taxon>Tracheophyta</taxon>
        <taxon>Spermatophyta</taxon>
        <taxon>Magnoliopsida</taxon>
        <taxon>eudicotyledons</taxon>
        <taxon>Gunneridae</taxon>
        <taxon>Pentapetalae</taxon>
        <taxon>rosids</taxon>
        <taxon>fabids</taxon>
        <taxon>Malpighiales</taxon>
        <taxon>Salicaceae</taxon>
        <taxon>Saliceae</taxon>
        <taxon>Salix</taxon>
    </lineage>
</organism>
<keyword evidence="3" id="KW-1185">Reference proteome</keyword>
<keyword evidence="1" id="KW-0812">Transmembrane</keyword>
<gene>
    <name evidence="2" type="ORF">DKX38_016753</name>
</gene>
<sequence length="91" mass="10351">MERIESRVMRLVRREDRQAYEVARAALYKCCQGKKRVLHSFCNRVNRKLACLLLMGLLASYQVPLPLADYDTWTCSSSCGCRCLSSSSGNL</sequence>